<evidence type="ECO:0000256" key="6">
    <source>
        <dbReference type="SAM" id="Phobius"/>
    </source>
</evidence>
<keyword evidence="5 6" id="KW-0472">Membrane</keyword>
<proteinExistence type="predicted"/>
<evidence type="ECO:0000313" key="8">
    <source>
        <dbReference type="EMBL" id="AUH35767.1"/>
    </source>
</evidence>
<geneLocation type="plasmid" evidence="9">
    <name>pbm153</name>
</geneLocation>
<dbReference type="InterPro" id="IPR058533">
    <property type="entry name" value="Cation_efflux_TM"/>
</dbReference>
<sequence length="278" mass="29778">MSTPETGAQTAPIRMRVQGMDCAKDVAEIERAARSAGVSAEDVKVSAATHIITLRIAENYLPKVRLALESTGYGFERIEGDDVSADPGYKDPSYRWALWIVVVLNLGYGVVEMAGGFLSGSQALKADALDFLGDGAITFLGLLAIGWSLTWRARSAMIQGLFLGLLGLGVVASTLWRVLNQATPEAGLMSAFAMGALIVNILAVLPLLKHRKGDANMRAVWLFSRNDAIGNFAVVVAAGLVAWFGSAWPDLIVAFGIAALFLHSSWTIIRDARADLRE</sequence>
<dbReference type="NCBIfam" id="TIGR01297">
    <property type="entry name" value="CDF"/>
    <property type="match status" value="1"/>
</dbReference>
<dbReference type="RefSeq" id="WP_101462401.1">
    <property type="nucleotide sequence ID" value="NZ_CP025411.1"/>
</dbReference>
<keyword evidence="2 6" id="KW-0812">Transmembrane</keyword>
<organism evidence="8 9">
    <name type="scientific">Paracoccus tegillarcae</name>
    <dbReference type="NCBI Taxonomy" id="1529068"/>
    <lineage>
        <taxon>Bacteria</taxon>
        <taxon>Pseudomonadati</taxon>
        <taxon>Pseudomonadota</taxon>
        <taxon>Alphaproteobacteria</taxon>
        <taxon>Rhodobacterales</taxon>
        <taxon>Paracoccaceae</taxon>
        <taxon>Paracoccus</taxon>
    </lineage>
</organism>
<dbReference type="EMBL" id="CP025411">
    <property type="protein sequence ID" value="AUH35767.1"/>
    <property type="molecule type" value="Genomic_DNA"/>
</dbReference>
<keyword evidence="3" id="KW-0862">Zinc</keyword>
<dbReference type="GO" id="GO:0005385">
    <property type="term" value="F:zinc ion transmembrane transporter activity"/>
    <property type="evidence" value="ECO:0007669"/>
    <property type="project" value="TreeGrafter"/>
</dbReference>
<feature type="transmembrane region" description="Helical" evidence="6">
    <location>
        <begin position="131"/>
        <end position="149"/>
    </location>
</feature>
<dbReference type="SUPFAM" id="SSF161111">
    <property type="entry name" value="Cation efflux protein transmembrane domain-like"/>
    <property type="match status" value="1"/>
</dbReference>
<comment type="subcellular location">
    <subcellularLocation>
        <location evidence="1">Membrane</location>
        <topology evidence="1">Multi-pass membrane protein</topology>
    </subcellularLocation>
</comment>
<dbReference type="GO" id="GO:0005886">
    <property type="term" value="C:plasma membrane"/>
    <property type="evidence" value="ECO:0007669"/>
    <property type="project" value="TreeGrafter"/>
</dbReference>
<name>A0A2K9EQL2_9RHOB</name>
<keyword evidence="9" id="KW-1185">Reference proteome</keyword>
<dbReference type="InterPro" id="IPR002524">
    <property type="entry name" value="Cation_efflux"/>
</dbReference>
<evidence type="ECO:0000256" key="4">
    <source>
        <dbReference type="ARBA" id="ARBA00022989"/>
    </source>
</evidence>
<dbReference type="Pfam" id="PF01545">
    <property type="entry name" value="Cation_efflux"/>
    <property type="match status" value="1"/>
</dbReference>
<evidence type="ECO:0000259" key="7">
    <source>
        <dbReference type="Pfam" id="PF01545"/>
    </source>
</evidence>
<dbReference type="Gene3D" id="1.20.1510.10">
    <property type="entry name" value="Cation efflux protein transmembrane domain"/>
    <property type="match status" value="1"/>
</dbReference>
<reference evidence="8 9" key="1">
    <citation type="submission" date="2017-12" db="EMBL/GenBank/DDBJ databases">
        <authorList>
            <person name="Hurst M.R.H."/>
        </authorList>
    </citation>
    <scope>NUCLEOTIDE SEQUENCE [LARGE SCALE GENOMIC DNA]</scope>
    <source>
        <strain evidence="8 9">BM15</strain>
        <plasmid evidence="9">Plasmid pbm153</plasmid>
    </source>
</reference>
<evidence type="ECO:0000256" key="5">
    <source>
        <dbReference type="ARBA" id="ARBA00023136"/>
    </source>
</evidence>
<evidence type="ECO:0000256" key="3">
    <source>
        <dbReference type="ARBA" id="ARBA00022906"/>
    </source>
</evidence>
<dbReference type="InterPro" id="IPR050681">
    <property type="entry name" value="CDF/SLC30A"/>
</dbReference>
<evidence type="ECO:0000256" key="1">
    <source>
        <dbReference type="ARBA" id="ARBA00004141"/>
    </source>
</evidence>
<keyword evidence="3" id="KW-0813">Transport</keyword>
<keyword evidence="8" id="KW-0614">Plasmid</keyword>
<protein>
    <submittedName>
        <fullName evidence="8">Cation transporter</fullName>
    </submittedName>
</protein>
<feature type="transmembrane region" description="Helical" evidence="6">
    <location>
        <begin position="96"/>
        <end position="119"/>
    </location>
</feature>
<feature type="transmembrane region" description="Helical" evidence="6">
    <location>
        <begin position="251"/>
        <end position="269"/>
    </location>
</feature>
<evidence type="ECO:0000256" key="2">
    <source>
        <dbReference type="ARBA" id="ARBA00022692"/>
    </source>
</evidence>
<feature type="transmembrane region" description="Helical" evidence="6">
    <location>
        <begin position="156"/>
        <end position="176"/>
    </location>
</feature>
<dbReference type="Gene3D" id="3.30.70.100">
    <property type="match status" value="1"/>
</dbReference>
<feature type="transmembrane region" description="Helical" evidence="6">
    <location>
        <begin position="228"/>
        <end position="245"/>
    </location>
</feature>
<dbReference type="PANTHER" id="PTHR11562:SF17">
    <property type="entry name" value="RE54080P-RELATED"/>
    <property type="match status" value="1"/>
</dbReference>
<gene>
    <name evidence="8" type="ORF">CUV01_19485</name>
</gene>
<evidence type="ECO:0000313" key="9">
    <source>
        <dbReference type="Proteomes" id="UP000233742"/>
    </source>
</evidence>
<dbReference type="SUPFAM" id="SSF55008">
    <property type="entry name" value="HMA, heavy metal-associated domain"/>
    <property type="match status" value="1"/>
</dbReference>
<dbReference type="KEGG" id="paro:CUV01_19485"/>
<feature type="transmembrane region" description="Helical" evidence="6">
    <location>
        <begin position="188"/>
        <end position="208"/>
    </location>
</feature>
<dbReference type="OrthoDB" id="9799649at2"/>
<accession>A0A2K9EQL2</accession>
<keyword evidence="3" id="KW-0406">Ion transport</keyword>
<dbReference type="InterPro" id="IPR006121">
    <property type="entry name" value="HMA_dom"/>
</dbReference>
<dbReference type="InterPro" id="IPR036163">
    <property type="entry name" value="HMA_dom_sf"/>
</dbReference>
<dbReference type="CDD" id="cd00371">
    <property type="entry name" value="HMA"/>
    <property type="match status" value="1"/>
</dbReference>
<keyword evidence="3" id="KW-0864">Zinc transport</keyword>
<dbReference type="GO" id="GO:0046872">
    <property type="term" value="F:metal ion binding"/>
    <property type="evidence" value="ECO:0007669"/>
    <property type="project" value="InterPro"/>
</dbReference>
<dbReference type="InterPro" id="IPR027469">
    <property type="entry name" value="Cation_efflux_TMD_sf"/>
</dbReference>
<dbReference type="PANTHER" id="PTHR11562">
    <property type="entry name" value="CATION EFFLUX PROTEIN/ ZINC TRANSPORTER"/>
    <property type="match status" value="1"/>
</dbReference>
<keyword evidence="4 6" id="KW-1133">Transmembrane helix</keyword>
<dbReference type="Proteomes" id="UP000233742">
    <property type="component" value="Plasmid pBM153"/>
</dbReference>
<dbReference type="AlphaFoldDB" id="A0A2K9EQL2"/>
<feature type="domain" description="Cation efflux protein transmembrane" evidence="7">
    <location>
        <begin position="98"/>
        <end position="276"/>
    </location>
</feature>